<organism evidence="1">
    <name type="scientific">Anguilla anguilla</name>
    <name type="common">European freshwater eel</name>
    <name type="synonym">Muraena anguilla</name>
    <dbReference type="NCBI Taxonomy" id="7936"/>
    <lineage>
        <taxon>Eukaryota</taxon>
        <taxon>Metazoa</taxon>
        <taxon>Chordata</taxon>
        <taxon>Craniata</taxon>
        <taxon>Vertebrata</taxon>
        <taxon>Euteleostomi</taxon>
        <taxon>Actinopterygii</taxon>
        <taxon>Neopterygii</taxon>
        <taxon>Teleostei</taxon>
        <taxon>Anguilliformes</taxon>
        <taxon>Anguillidae</taxon>
        <taxon>Anguilla</taxon>
    </lineage>
</organism>
<dbReference type="AlphaFoldDB" id="A0A0E9QKU2"/>
<name>A0A0E9QKU2_ANGAN</name>
<accession>A0A0E9QKU2</accession>
<reference evidence="1" key="1">
    <citation type="submission" date="2014-11" db="EMBL/GenBank/DDBJ databases">
        <authorList>
            <person name="Amaro Gonzalez C."/>
        </authorList>
    </citation>
    <scope>NUCLEOTIDE SEQUENCE</scope>
</reference>
<evidence type="ECO:0000313" key="1">
    <source>
        <dbReference type="EMBL" id="JAH16718.1"/>
    </source>
</evidence>
<protein>
    <submittedName>
        <fullName evidence="1">Uncharacterized protein</fullName>
    </submittedName>
</protein>
<reference evidence="1" key="2">
    <citation type="journal article" date="2015" name="Fish Shellfish Immunol.">
        <title>Early steps in the European eel (Anguilla anguilla)-Vibrio vulnificus interaction in the gills: Role of the RtxA13 toxin.</title>
        <authorList>
            <person name="Callol A."/>
            <person name="Pajuelo D."/>
            <person name="Ebbesson L."/>
            <person name="Teles M."/>
            <person name="MacKenzie S."/>
            <person name="Amaro C."/>
        </authorList>
    </citation>
    <scope>NUCLEOTIDE SEQUENCE</scope>
</reference>
<dbReference type="EMBL" id="GBXM01091859">
    <property type="protein sequence ID" value="JAH16718.1"/>
    <property type="molecule type" value="Transcribed_RNA"/>
</dbReference>
<sequence>MSPLCPIQNLISPYCLTTRGQCRCINDRGRSQNHHSPVNDCQFFTQMEILNTGL</sequence>
<proteinExistence type="predicted"/>